<dbReference type="KEGG" id="madi:A7U43_26640"/>
<proteinExistence type="predicted"/>
<reference evidence="2 3" key="1">
    <citation type="submission" date="2016-05" db="EMBL/GenBank/DDBJ databases">
        <title>Complete genome sequence of a phthalic acid esters degrading Mycobacterium sp. YC-RL4.</title>
        <authorList>
            <person name="Ren L."/>
            <person name="Fan S."/>
            <person name="Ruth N."/>
            <person name="Jia Y."/>
            <person name="Wang J."/>
            <person name="Qiao C."/>
        </authorList>
    </citation>
    <scope>NUCLEOTIDE SEQUENCE [LARGE SCALE GENOMIC DNA]</scope>
    <source>
        <strain evidence="2 3">YC-RL4</strain>
    </source>
</reference>
<keyword evidence="1" id="KW-0812">Transmembrane</keyword>
<dbReference type="Proteomes" id="UP000077143">
    <property type="component" value="Chromosome"/>
</dbReference>
<dbReference type="OrthoDB" id="4629615at2"/>
<sequence>MSGLSLFKRYLAIQAMTLVCGIVGPIFLFVYFAAQPDATIKWMYWAGLFVTTADVLIALAITSASAKAERAALEAKAAKMAG</sequence>
<keyword evidence="1" id="KW-1133">Transmembrane helix</keyword>
<evidence type="ECO:0000313" key="2">
    <source>
        <dbReference type="EMBL" id="ANE82353.1"/>
    </source>
</evidence>
<dbReference type="AlphaFoldDB" id="A0A172UTN7"/>
<dbReference type="STRING" id="1682113.A7U43_26640"/>
<accession>A0A172UTN7</accession>
<dbReference type="RefSeq" id="WP_068001113.1">
    <property type="nucleotide sequence ID" value="NZ_CP015596.1"/>
</dbReference>
<organism evidence="2 3">
    <name type="scientific">Mycobacterium adipatum</name>
    <dbReference type="NCBI Taxonomy" id="1682113"/>
    <lineage>
        <taxon>Bacteria</taxon>
        <taxon>Bacillati</taxon>
        <taxon>Actinomycetota</taxon>
        <taxon>Actinomycetes</taxon>
        <taxon>Mycobacteriales</taxon>
        <taxon>Mycobacteriaceae</taxon>
        <taxon>Mycobacterium</taxon>
    </lineage>
</organism>
<protein>
    <submittedName>
        <fullName evidence="2">Uncharacterized protein</fullName>
    </submittedName>
</protein>
<keyword evidence="1" id="KW-0472">Membrane</keyword>
<evidence type="ECO:0000256" key="1">
    <source>
        <dbReference type="SAM" id="Phobius"/>
    </source>
</evidence>
<gene>
    <name evidence="2" type="ORF">A7U43_26640</name>
</gene>
<evidence type="ECO:0000313" key="3">
    <source>
        <dbReference type="Proteomes" id="UP000077143"/>
    </source>
</evidence>
<name>A0A172UTN7_9MYCO</name>
<feature type="transmembrane region" description="Helical" evidence="1">
    <location>
        <begin position="44"/>
        <end position="66"/>
    </location>
</feature>
<dbReference type="EMBL" id="CP015596">
    <property type="protein sequence ID" value="ANE82353.1"/>
    <property type="molecule type" value="Genomic_DNA"/>
</dbReference>
<keyword evidence="3" id="KW-1185">Reference proteome</keyword>
<feature type="transmembrane region" description="Helical" evidence="1">
    <location>
        <begin position="12"/>
        <end position="32"/>
    </location>
</feature>